<protein>
    <submittedName>
        <fullName evidence="1">Uncharacterized protein</fullName>
    </submittedName>
</protein>
<name>A0A0A9CCU1_ARUDO</name>
<proteinExistence type="predicted"/>
<reference evidence="1" key="2">
    <citation type="journal article" date="2015" name="Data Brief">
        <title>Shoot transcriptome of the giant reed, Arundo donax.</title>
        <authorList>
            <person name="Barrero R.A."/>
            <person name="Guerrero F.D."/>
            <person name="Moolhuijzen P."/>
            <person name="Goolsby J.A."/>
            <person name="Tidwell J."/>
            <person name="Bellgard S.E."/>
            <person name="Bellgard M.I."/>
        </authorList>
    </citation>
    <scope>NUCLEOTIDE SEQUENCE</scope>
    <source>
        <tissue evidence="1">Shoot tissue taken approximately 20 cm above the soil surface</tissue>
    </source>
</reference>
<accession>A0A0A9CCU1</accession>
<dbReference type="EMBL" id="GBRH01225622">
    <property type="protein sequence ID" value="JAD72273.1"/>
    <property type="molecule type" value="Transcribed_RNA"/>
</dbReference>
<sequence>MYRRSIGKNK</sequence>
<reference evidence="1" key="1">
    <citation type="submission" date="2014-09" db="EMBL/GenBank/DDBJ databases">
        <authorList>
            <person name="Magalhaes I.L.F."/>
            <person name="Oliveira U."/>
            <person name="Santos F.R."/>
            <person name="Vidigal T.H.D.A."/>
            <person name="Brescovit A.D."/>
            <person name="Santos A.J."/>
        </authorList>
    </citation>
    <scope>NUCLEOTIDE SEQUENCE</scope>
    <source>
        <tissue evidence="1">Shoot tissue taken approximately 20 cm above the soil surface</tissue>
    </source>
</reference>
<evidence type="ECO:0000313" key="1">
    <source>
        <dbReference type="EMBL" id="JAD72273.1"/>
    </source>
</evidence>
<organism evidence="1">
    <name type="scientific">Arundo donax</name>
    <name type="common">Giant reed</name>
    <name type="synonym">Donax arundinaceus</name>
    <dbReference type="NCBI Taxonomy" id="35708"/>
    <lineage>
        <taxon>Eukaryota</taxon>
        <taxon>Viridiplantae</taxon>
        <taxon>Streptophyta</taxon>
        <taxon>Embryophyta</taxon>
        <taxon>Tracheophyta</taxon>
        <taxon>Spermatophyta</taxon>
        <taxon>Magnoliopsida</taxon>
        <taxon>Liliopsida</taxon>
        <taxon>Poales</taxon>
        <taxon>Poaceae</taxon>
        <taxon>PACMAD clade</taxon>
        <taxon>Arundinoideae</taxon>
        <taxon>Arundineae</taxon>
        <taxon>Arundo</taxon>
    </lineage>
</organism>